<evidence type="ECO:0000313" key="1">
    <source>
        <dbReference type="EMBL" id="UUY02530.1"/>
    </source>
</evidence>
<dbReference type="EMBL" id="CP088295">
    <property type="protein sequence ID" value="UUY02530.1"/>
    <property type="molecule type" value="Genomic_DNA"/>
</dbReference>
<evidence type="ECO:0000313" key="2">
    <source>
        <dbReference type="Proteomes" id="UP001058860"/>
    </source>
</evidence>
<name>A0ABY5PDE2_9ACTN</name>
<keyword evidence="2" id="KW-1185">Reference proteome</keyword>
<protein>
    <submittedName>
        <fullName evidence="1">Uncharacterized protein</fullName>
    </submittedName>
</protein>
<sequence>MAALDEGPLRLPPGARQVLLAPGTLARALAAADDDPERRWMLRLPREVRRSFVAEVIDAGGGRRDQERWLLSQSDEICRSFADDVLGARPETDPAEAWMLRQPAEVRASFVREVLGD</sequence>
<proteinExistence type="predicted"/>
<gene>
    <name evidence="1" type="ORF">LRS13_17775</name>
</gene>
<organism evidence="1 2">
    <name type="scientific">Svornostia abyssi</name>
    <dbReference type="NCBI Taxonomy" id="2898438"/>
    <lineage>
        <taxon>Bacteria</taxon>
        <taxon>Bacillati</taxon>
        <taxon>Actinomycetota</taxon>
        <taxon>Thermoleophilia</taxon>
        <taxon>Solirubrobacterales</taxon>
        <taxon>Baekduiaceae</taxon>
        <taxon>Svornostia</taxon>
    </lineage>
</organism>
<dbReference type="RefSeq" id="WP_353863057.1">
    <property type="nucleotide sequence ID" value="NZ_CP088295.1"/>
</dbReference>
<reference evidence="2" key="1">
    <citation type="submission" date="2021-11" db="EMBL/GenBank/DDBJ databases">
        <title>Cultivation dependent microbiological survey of springs from the worlds oldest radium mine currently devoted to the extraction of radon-saturated water.</title>
        <authorList>
            <person name="Kapinusova G."/>
            <person name="Smrhova T."/>
            <person name="Strejcek M."/>
            <person name="Suman J."/>
            <person name="Jani K."/>
            <person name="Pajer P."/>
            <person name="Uhlik O."/>
        </authorList>
    </citation>
    <scope>NUCLEOTIDE SEQUENCE [LARGE SCALE GENOMIC DNA]</scope>
    <source>
        <strain evidence="2">J379</strain>
    </source>
</reference>
<accession>A0ABY5PDE2</accession>
<dbReference type="Proteomes" id="UP001058860">
    <property type="component" value="Chromosome"/>
</dbReference>